<organism evidence="3 4">
    <name type="scientific">Tumebacillus permanentifrigoris</name>
    <dbReference type="NCBI Taxonomy" id="378543"/>
    <lineage>
        <taxon>Bacteria</taxon>
        <taxon>Bacillati</taxon>
        <taxon>Bacillota</taxon>
        <taxon>Bacilli</taxon>
        <taxon>Bacillales</taxon>
        <taxon>Alicyclobacillaceae</taxon>
        <taxon>Tumebacillus</taxon>
    </lineage>
</organism>
<proteinExistence type="predicted"/>
<evidence type="ECO:0000256" key="1">
    <source>
        <dbReference type="SAM" id="Coils"/>
    </source>
</evidence>
<dbReference type="GO" id="GO:0016787">
    <property type="term" value="F:hydrolase activity"/>
    <property type="evidence" value="ECO:0007669"/>
    <property type="project" value="InterPro"/>
</dbReference>
<evidence type="ECO:0000259" key="2">
    <source>
        <dbReference type="Pfam" id="PF04851"/>
    </source>
</evidence>
<dbReference type="InterPro" id="IPR027417">
    <property type="entry name" value="P-loop_NTPase"/>
</dbReference>
<keyword evidence="1" id="KW-0175">Coiled coil</keyword>
<protein>
    <submittedName>
        <fullName evidence="3">Type III restriction enzyme</fullName>
    </submittedName>
</protein>
<dbReference type="Pfam" id="PF04851">
    <property type="entry name" value="ResIII"/>
    <property type="match status" value="1"/>
</dbReference>
<reference evidence="3 4" key="1">
    <citation type="submission" date="2018-05" db="EMBL/GenBank/DDBJ databases">
        <title>Genomic Encyclopedia of Type Strains, Phase IV (KMG-IV): sequencing the most valuable type-strain genomes for metagenomic binning, comparative biology and taxonomic classification.</title>
        <authorList>
            <person name="Goeker M."/>
        </authorList>
    </citation>
    <scope>NUCLEOTIDE SEQUENCE [LARGE SCALE GENOMIC DNA]</scope>
    <source>
        <strain evidence="3 4">DSM 18773</strain>
    </source>
</reference>
<dbReference type="SUPFAM" id="SSF52540">
    <property type="entry name" value="P-loop containing nucleoside triphosphate hydrolases"/>
    <property type="match status" value="1"/>
</dbReference>
<dbReference type="GO" id="GO:0003677">
    <property type="term" value="F:DNA binding"/>
    <property type="evidence" value="ECO:0007669"/>
    <property type="project" value="InterPro"/>
</dbReference>
<name>A0A316D9T7_9BACL</name>
<dbReference type="RefSeq" id="WP_109689099.1">
    <property type="nucleotide sequence ID" value="NZ_QGGL01000008.1"/>
</dbReference>
<dbReference type="Gene3D" id="3.40.50.300">
    <property type="entry name" value="P-loop containing nucleotide triphosphate hydrolases"/>
    <property type="match status" value="2"/>
</dbReference>
<comment type="caution">
    <text evidence="3">The sequence shown here is derived from an EMBL/GenBank/DDBJ whole genome shotgun (WGS) entry which is preliminary data.</text>
</comment>
<dbReference type="InterPro" id="IPR006935">
    <property type="entry name" value="Helicase/UvrB_N"/>
</dbReference>
<evidence type="ECO:0000313" key="4">
    <source>
        <dbReference type="Proteomes" id="UP000245634"/>
    </source>
</evidence>
<dbReference type="EMBL" id="QGGL01000008">
    <property type="protein sequence ID" value="PWK13108.1"/>
    <property type="molecule type" value="Genomic_DNA"/>
</dbReference>
<gene>
    <name evidence="3" type="ORF">C7459_108128</name>
</gene>
<accession>A0A316D9T7</accession>
<evidence type="ECO:0000313" key="3">
    <source>
        <dbReference type="EMBL" id="PWK13108.1"/>
    </source>
</evidence>
<dbReference type="GO" id="GO:0005524">
    <property type="term" value="F:ATP binding"/>
    <property type="evidence" value="ECO:0007669"/>
    <property type="project" value="InterPro"/>
</dbReference>
<keyword evidence="4" id="KW-1185">Reference proteome</keyword>
<dbReference type="AlphaFoldDB" id="A0A316D9T7"/>
<dbReference type="OrthoDB" id="9804145at2"/>
<feature type="coiled-coil region" evidence="1">
    <location>
        <begin position="484"/>
        <end position="518"/>
    </location>
</feature>
<feature type="domain" description="Helicase/UvrB N-terminal" evidence="2">
    <location>
        <begin position="3"/>
        <end position="204"/>
    </location>
</feature>
<sequence length="769" mass="86728">MELKPFQMQAAEQMATRCLHYFKAPLYKRDQTTLVPFYQGLSAITGAGKTPILADVIERIRLGFPADESPIMLWISKSKAVVWQTYCNFESGKYADLVRGFTCKPLLDCKQEDIEEQERGLLLMATVGKFNHKDKEAGERKVFQANLDQADHSLWELLKRRTNAAGTRRPLIVVYDEGHNLSNQQTELLFELQPHALLVASATFRVPEALKYTMDRLKLDLGWTQEHLVTSVRSSDVVEAGLVKRSVLLGGYLEPMEVAVTEMVAELRKVEEIGKRVRLRPKAIYVCNTNLTDDGKQDDISKPFADRLARPILIWRHLVENCGIHPHDIAVYCNLKFSKSAPPPPDFHLFSGGDADYEAFTSGAYRHIIFNLSLQEGWDDPDCYFAYFDKCMGSKDQITQVLGRVLRQPGATHPPEAALTTAQLFLRADDKQVMRTVIEEVSAELAVELPDVELKILQDRTQRANRRSLAPKKLRFLPVLGRNQEQAQQEIQRIMGTLNDYRNDVVNTEGKSKRIKKQQRIGSGAGETWVWVDGGPSRKVRAGWLLKRELRKYSKALEALCPVDARLDAKVGSESVAEHYLLEIANKIVTAYYQRVTILQNVAAPLRVGEVTVDASQLYTFKNALHEGYDDLNSFEKAVADALDDLGYDWMRNPSKGGYMIPLVEFGAHQNFCPDFLVWTDDGVVAIDPKGDHLIQEDALIKLFDIPSLQPGPELKVRLITRGEWSAASRKSQSPHGFTVWTQKEGRVHTVTCESLEVALNTCLQTSTA</sequence>
<dbReference type="Proteomes" id="UP000245634">
    <property type="component" value="Unassembled WGS sequence"/>
</dbReference>